<dbReference type="GO" id="GO:0005829">
    <property type="term" value="C:cytosol"/>
    <property type="evidence" value="ECO:0007669"/>
    <property type="project" value="TreeGrafter"/>
</dbReference>
<reference evidence="4 5" key="1">
    <citation type="submission" date="2015-01" db="EMBL/GenBank/DDBJ databases">
        <title>Draft genome of the acidophilic iron oxidizer Acidithrix ferrooxidans strain Py-F3.</title>
        <authorList>
            <person name="Poehlein A."/>
            <person name="Eisen S."/>
            <person name="Schloemann M."/>
            <person name="Johnson B.D."/>
            <person name="Daniel R."/>
            <person name="Muehling M."/>
        </authorList>
    </citation>
    <scope>NUCLEOTIDE SEQUENCE [LARGE SCALE GENOMIC DNA]</scope>
    <source>
        <strain evidence="4 5">Py-F3</strain>
    </source>
</reference>
<dbReference type="GO" id="GO:0004751">
    <property type="term" value="F:ribose-5-phosphate isomerase activity"/>
    <property type="evidence" value="ECO:0007669"/>
    <property type="project" value="UniProtKB-UniRule"/>
</dbReference>
<dbReference type="Proteomes" id="UP000032360">
    <property type="component" value="Unassembled WGS sequence"/>
</dbReference>
<comment type="catalytic activity">
    <reaction evidence="1">
        <text>aldehydo-D-ribose 5-phosphate = D-ribulose 5-phosphate</text>
        <dbReference type="Rhea" id="RHEA:14657"/>
        <dbReference type="ChEBI" id="CHEBI:58121"/>
        <dbReference type="ChEBI" id="CHEBI:58273"/>
        <dbReference type="EC" id="5.3.1.6"/>
    </reaction>
</comment>
<dbReference type="RefSeq" id="WP_052606973.1">
    <property type="nucleotide sequence ID" value="NZ_JXYS01000117.1"/>
</dbReference>
<name>A0A0D8HD31_9ACTN</name>
<dbReference type="GO" id="GO:0006014">
    <property type="term" value="P:D-ribose metabolic process"/>
    <property type="evidence" value="ECO:0007669"/>
    <property type="project" value="TreeGrafter"/>
</dbReference>
<dbReference type="PANTHER" id="PTHR11934">
    <property type="entry name" value="RIBOSE-5-PHOSPHATE ISOMERASE"/>
    <property type="match status" value="1"/>
</dbReference>
<protein>
    <recommendedName>
        <fullName evidence="3">Ribose 5-phosphate isomerase A</fullName>
        <ecNumber evidence="3">5.3.1.6</ecNumber>
    </recommendedName>
</protein>
<dbReference type="GO" id="GO:0009052">
    <property type="term" value="P:pentose-phosphate shunt, non-oxidative branch"/>
    <property type="evidence" value="ECO:0007669"/>
    <property type="project" value="InterPro"/>
</dbReference>
<dbReference type="AlphaFoldDB" id="A0A0D8HD31"/>
<proteinExistence type="predicted"/>
<comment type="caution">
    <text evidence="4">The sequence shown here is derived from an EMBL/GenBank/DDBJ whole genome shotgun (WGS) entry which is preliminary data.</text>
</comment>
<gene>
    <name evidence="4" type="primary">rpiA</name>
    <name evidence="4" type="ORF">AXFE_33280</name>
</gene>
<dbReference type="OrthoDB" id="7688673at2"/>
<dbReference type="InterPro" id="IPR037171">
    <property type="entry name" value="NagB/RpiA_transferase-like"/>
</dbReference>
<dbReference type="NCBIfam" id="TIGR00021">
    <property type="entry name" value="rpiA"/>
    <property type="match status" value="1"/>
</dbReference>
<organism evidence="4 5">
    <name type="scientific">Acidithrix ferrooxidans</name>
    <dbReference type="NCBI Taxonomy" id="1280514"/>
    <lineage>
        <taxon>Bacteria</taxon>
        <taxon>Bacillati</taxon>
        <taxon>Actinomycetota</taxon>
        <taxon>Acidimicrobiia</taxon>
        <taxon>Acidimicrobiales</taxon>
        <taxon>Acidimicrobiaceae</taxon>
        <taxon>Acidithrix</taxon>
    </lineage>
</organism>
<dbReference type="PANTHER" id="PTHR11934:SF0">
    <property type="entry name" value="RIBOSE-5-PHOSPHATE ISOMERASE"/>
    <property type="match status" value="1"/>
</dbReference>
<dbReference type="SUPFAM" id="SSF100950">
    <property type="entry name" value="NagB/RpiA/CoA transferase-like"/>
    <property type="match status" value="1"/>
</dbReference>
<evidence type="ECO:0000256" key="1">
    <source>
        <dbReference type="ARBA" id="ARBA00001713"/>
    </source>
</evidence>
<dbReference type="EC" id="5.3.1.6" evidence="3"/>
<evidence type="ECO:0000256" key="3">
    <source>
        <dbReference type="NCBIfam" id="TIGR00021"/>
    </source>
</evidence>
<accession>A0A0D8HD31</accession>
<keyword evidence="2 4" id="KW-0413">Isomerase</keyword>
<evidence type="ECO:0000313" key="4">
    <source>
        <dbReference type="EMBL" id="KJF15845.1"/>
    </source>
</evidence>
<evidence type="ECO:0000313" key="5">
    <source>
        <dbReference type="Proteomes" id="UP000032360"/>
    </source>
</evidence>
<dbReference type="EMBL" id="JXYS01000117">
    <property type="protein sequence ID" value="KJF15845.1"/>
    <property type="molecule type" value="Genomic_DNA"/>
</dbReference>
<dbReference type="Gene3D" id="3.40.50.1360">
    <property type="match status" value="1"/>
</dbReference>
<dbReference type="SUPFAM" id="SSF75445">
    <property type="entry name" value="D-ribose-5-phosphate isomerase (RpiA), lid domain"/>
    <property type="match status" value="1"/>
</dbReference>
<dbReference type="Gene3D" id="3.30.70.260">
    <property type="match status" value="1"/>
</dbReference>
<sequence length="223" mass="23391">MTKSEAEILHIETEKRLAAEAAAELVEEGMTVGLGTGSTVAYLLPALARRKLEISCVATSLATFDVAREMGLRVQPFTGIDHLDIAIDGADQVDPVGWLVKGGGGAHTREKIVAGASQRYVVIVSSNKLVDTLAVPIPLELLAFGIDATRCQLGDVRLTHAPISPDGGVLAGYFGPLGDPAKLACRLSATPGVVSHGLFPPTMVSDILVGHGNQVNWRHVDGQ</sequence>
<dbReference type="STRING" id="1280514.AXFE_33280"/>
<dbReference type="CDD" id="cd01398">
    <property type="entry name" value="RPI_A"/>
    <property type="match status" value="1"/>
</dbReference>
<dbReference type="FunFam" id="3.40.50.1360:FF:000001">
    <property type="entry name" value="Ribose-5-phosphate isomerase A"/>
    <property type="match status" value="1"/>
</dbReference>
<evidence type="ECO:0000256" key="2">
    <source>
        <dbReference type="ARBA" id="ARBA00023235"/>
    </source>
</evidence>
<dbReference type="InterPro" id="IPR004788">
    <property type="entry name" value="Ribose5P_isomerase_type_A"/>
</dbReference>
<keyword evidence="5" id="KW-1185">Reference proteome</keyword>
<dbReference type="Pfam" id="PF06026">
    <property type="entry name" value="Rib_5-P_isom_A"/>
    <property type="match status" value="1"/>
</dbReference>
<dbReference type="PATRIC" id="fig|1280514.3.peg.4453"/>